<gene>
    <name evidence="2" type="ORF">P8V03_15360</name>
</gene>
<dbReference type="Gene3D" id="3.40.630.30">
    <property type="match status" value="1"/>
</dbReference>
<organism evidence="2 3">
    <name type="scientific">Clostridium tanneri</name>
    <dbReference type="NCBI Taxonomy" id="3037988"/>
    <lineage>
        <taxon>Bacteria</taxon>
        <taxon>Bacillati</taxon>
        <taxon>Bacillota</taxon>
        <taxon>Clostridia</taxon>
        <taxon>Eubacteriales</taxon>
        <taxon>Clostridiaceae</taxon>
        <taxon>Clostridium</taxon>
    </lineage>
</organism>
<dbReference type="PANTHER" id="PTHR41373">
    <property type="entry name" value="DUF2156 DOMAIN-CONTAINING PROTEIN"/>
    <property type="match status" value="1"/>
</dbReference>
<reference evidence="2 3" key="1">
    <citation type="submission" date="2023-04" db="EMBL/GenBank/DDBJ databases">
        <title>Clostridium tannerae sp. nov., isolated from the fecal material of an alpaca.</title>
        <authorList>
            <person name="Miller S."/>
            <person name="Hendry M."/>
            <person name="King J."/>
            <person name="Sankaranarayanan K."/>
            <person name="Lawson P.A."/>
        </authorList>
    </citation>
    <scope>NUCLEOTIDE SEQUENCE [LARGE SCALE GENOMIC DNA]</scope>
    <source>
        <strain evidence="2 3">A1-XYC3</strain>
    </source>
</reference>
<sequence length="295" mass="34922">MLEFKPLTINDKDLFDKYLKPYIFETCEYSFTNLFIWRKALDIQYALYKDVLIILKSDFEGELHFMQPIGYKRENLEEIINFLIELKSQLGLPHLFKDVEEWFVEELTSVYGEGKFAISEDRDNFDYIYESKALSSLSGKKLHKKKNHYNYFIKNYNYEVAPITSELIQPCIKSAREWCHKHVCKGYLLYELRSIEEMLRNSSNLDFIGMVVYVEGKLSAFTIGEKINENMAIIHIEKADPDIRGLYNFINKTFIEDHFMEVPYINREQDLGIEGLRQAKLTYVPIKLAKKFTID</sequence>
<evidence type="ECO:0000259" key="1">
    <source>
        <dbReference type="Pfam" id="PF09924"/>
    </source>
</evidence>
<dbReference type="Pfam" id="PF09924">
    <property type="entry name" value="LPG_synthase_C"/>
    <property type="match status" value="1"/>
</dbReference>
<name>A0ABU4JWI5_9CLOT</name>
<dbReference type="InterPro" id="IPR016181">
    <property type="entry name" value="Acyl_CoA_acyltransferase"/>
</dbReference>
<dbReference type="SUPFAM" id="SSF55729">
    <property type="entry name" value="Acyl-CoA N-acyltransferases (Nat)"/>
    <property type="match status" value="2"/>
</dbReference>
<dbReference type="Proteomes" id="UP001281656">
    <property type="component" value="Unassembled WGS sequence"/>
</dbReference>
<dbReference type="RefSeq" id="WP_318798845.1">
    <property type="nucleotide sequence ID" value="NZ_JARUJP010000022.1"/>
</dbReference>
<proteinExistence type="predicted"/>
<protein>
    <submittedName>
        <fullName evidence="2">Phosphatidylglycerol lysyltransferase domain-containing protein</fullName>
    </submittedName>
</protein>
<dbReference type="PIRSF" id="PIRSF018688">
    <property type="entry name" value="UCP018688"/>
    <property type="match status" value="1"/>
</dbReference>
<dbReference type="InterPro" id="IPR024320">
    <property type="entry name" value="LPG_synthase_C"/>
</dbReference>
<dbReference type="EMBL" id="JARUJP010000022">
    <property type="protein sequence ID" value="MDW8802524.1"/>
    <property type="molecule type" value="Genomic_DNA"/>
</dbReference>
<dbReference type="PANTHER" id="PTHR41373:SF1">
    <property type="entry name" value="PHOSPHATIDYLGLYCEROL LYSYLTRANSFERASE C-TERMINAL DOMAIN-CONTAINING PROTEIN"/>
    <property type="match status" value="1"/>
</dbReference>
<dbReference type="InterPro" id="IPR016732">
    <property type="entry name" value="UCP018688"/>
</dbReference>
<comment type="caution">
    <text evidence="2">The sequence shown here is derived from an EMBL/GenBank/DDBJ whole genome shotgun (WGS) entry which is preliminary data.</text>
</comment>
<evidence type="ECO:0000313" key="3">
    <source>
        <dbReference type="Proteomes" id="UP001281656"/>
    </source>
</evidence>
<evidence type="ECO:0000313" key="2">
    <source>
        <dbReference type="EMBL" id="MDW8802524.1"/>
    </source>
</evidence>
<accession>A0ABU4JWI5</accession>
<feature type="domain" description="Phosphatidylglycerol lysyltransferase C-terminal" evidence="1">
    <location>
        <begin position="26"/>
        <end position="293"/>
    </location>
</feature>
<keyword evidence="3" id="KW-1185">Reference proteome</keyword>